<evidence type="ECO:0000256" key="13">
    <source>
        <dbReference type="HAMAP-Rule" id="MF_01451"/>
    </source>
</evidence>
<comment type="similarity">
    <text evidence="13">Belongs to the helicase family. AddA subfamily.</text>
</comment>
<dbReference type="SUPFAM" id="SSF52980">
    <property type="entry name" value="Restriction endonuclease-like"/>
    <property type="match status" value="1"/>
</dbReference>
<dbReference type="Gene3D" id="3.90.320.10">
    <property type="match status" value="1"/>
</dbReference>
<dbReference type="InterPro" id="IPR011335">
    <property type="entry name" value="Restrct_endonuc-II-like"/>
</dbReference>
<dbReference type="EC" id="3.1.-.-" evidence="13"/>
<evidence type="ECO:0000256" key="1">
    <source>
        <dbReference type="ARBA" id="ARBA00022722"/>
    </source>
</evidence>
<dbReference type="AlphaFoldDB" id="A0A1M6QCN4"/>
<dbReference type="PROSITE" id="PS51198">
    <property type="entry name" value="UVRD_HELICASE_ATP_BIND"/>
    <property type="match status" value="1"/>
</dbReference>
<keyword evidence="2 13" id="KW-0547">Nucleotide-binding</keyword>
<evidence type="ECO:0000256" key="7">
    <source>
        <dbReference type="ARBA" id="ARBA00022840"/>
    </source>
</evidence>
<dbReference type="Gene3D" id="3.40.50.300">
    <property type="entry name" value="P-loop containing nucleotide triphosphate hydrolases"/>
    <property type="match status" value="4"/>
</dbReference>
<reference evidence="18 19" key="1">
    <citation type="submission" date="2016-11" db="EMBL/GenBank/DDBJ databases">
        <authorList>
            <person name="Jaros S."/>
            <person name="Januszkiewicz K."/>
            <person name="Wedrychowicz H."/>
        </authorList>
    </citation>
    <scope>NUCLEOTIDE SEQUENCE [LARGE SCALE GENOMIC DNA]</scope>
    <source>
        <strain evidence="18 19">DSM 14214</strain>
    </source>
</reference>
<evidence type="ECO:0000256" key="15">
    <source>
        <dbReference type="SAM" id="Coils"/>
    </source>
</evidence>
<comment type="subunit">
    <text evidence="13">Heterodimer of AddA and AddB/RexB.</text>
</comment>
<accession>A0A1M6QCN4</accession>
<dbReference type="GO" id="GO:0003690">
    <property type="term" value="F:double-stranded DNA binding"/>
    <property type="evidence" value="ECO:0007669"/>
    <property type="project" value="UniProtKB-UniRule"/>
</dbReference>
<dbReference type="PROSITE" id="PS51217">
    <property type="entry name" value="UVRD_HELICASE_CTER"/>
    <property type="match status" value="1"/>
</dbReference>
<dbReference type="OrthoDB" id="9810135at2"/>
<dbReference type="NCBIfam" id="TIGR02785">
    <property type="entry name" value="addA_Gpos"/>
    <property type="match status" value="1"/>
</dbReference>
<dbReference type="Proteomes" id="UP000183975">
    <property type="component" value="Unassembled WGS sequence"/>
</dbReference>
<sequence>MGAKWTTQQKEAIDARGSDILVSAAAGSGKTAVLVERIIQRITAEEDPLDIDRLLVVTFTKAAAAEMSQRIGAAITKKLEEKPDDVHLQNQLTYLSRADIKTIHAFCLQVIREYYDRLDIDPAVKTADPAEIALLQKDVLGELFETLYEAEDEGFLRLLETYGENTGDQRLKDLILQVYKFSQGYPDPENLLRKMAEQFYMADGDTIDQCAWMPLIGEGITNGVEYAFYTLQKAYDRICGNGEFTAYGERLEAELEGVKALRQALEHPSYADWHQAYVAVDFARMPAYRGQEKDTAEWVKNLRNEAKASIGKLGETYFCYGAETQTKLISSLYPIAKALSETVIRFAEAFAQAKKEKLWLDFNDYEHFALQILTEPGSTKDNIIPTDAAKQMQQKYDEIMIDEYQDSNVVQEMLLTAVSGAYDGNNNRFMVGDVKQSIYRFRLAMPQLFNEKYRTYPVEKGGKTRKIILSKNFRSRKNVLDGINFIFRQTMSEAFGDVDYNDEAALYAGADFPDFDGLCGGENEMMLLDLSSEETEEQLTDLEELDKRQMEATMIAGKIREMMKAGYQVYDRGLESYRPMEYRDVAVLVRSIRSWGTTLDDIFGKEGIPYYAETAEGYFDVPEIDTVLNFLRLIDNPYQDIPLLSVLHSPLYGISADALTEIRLFGGDGLFYECVLRYLAEGAEEEILEKLERFQADLQDWREMAKELSLCELLRYLYQQTGYYDYAGMTPGGSLRQANLRLLLEKAETYENNSGKGLFHFIRFVEDMKTAETESSAAKLQSEADDLVRVMTIHKSKGLEFPVVFVADLGKQFNEADTRAAVITHQEWGYGMDYMDLDHRASYRTLSKTALAEAIKLENLSEEMRVLYVALTRAKEKLILTGTVRNLQRSVEKWAETADSVEELLPVFRLRRGRSYLDWIMPALLRHPQVRVLPEPWEPTDRGEARQFLDEPSKWKFTFLEKGDIYGAEQEKQELAEEQQNVFENWDTKPDYSGRKEEIFRILSWKYDHETATMLPTKVSISEIKRRYQAEISGEEAQVPQELQIPQFGQKKEGLTAAEIGTAMHTVMEAADLRKAYDADALEELLTELQQQGRLTEEEKAAIRRKELLTFFSSDLAKRMQKADEIHKEQPFAMLVEPKEVFLDDIYQNMEEFIQINGIIDCYFVEENAVVLMDYKSDRLWQEDAFREKYKIQLRLYKEALERVTDLPVKACYIYAFAPGKMIPMNFD</sequence>
<feature type="coiled-coil region" evidence="15">
    <location>
        <begin position="1079"/>
        <end position="1106"/>
    </location>
</feature>
<evidence type="ECO:0000259" key="17">
    <source>
        <dbReference type="PROSITE" id="PS51217"/>
    </source>
</evidence>
<dbReference type="GO" id="GO:0005829">
    <property type="term" value="C:cytosol"/>
    <property type="evidence" value="ECO:0007669"/>
    <property type="project" value="TreeGrafter"/>
</dbReference>
<comment type="cofactor">
    <cofactor evidence="13">
        <name>Mg(2+)</name>
        <dbReference type="ChEBI" id="CHEBI:18420"/>
    </cofactor>
</comment>
<dbReference type="Pfam" id="PF00580">
    <property type="entry name" value="UvrD-helicase"/>
    <property type="match status" value="1"/>
</dbReference>
<evidence type="ECO:0000256" key="9">
    <source>
        <dbReference type="ARBA" id="ARBA00023204"/>
    </source>
</evidence>
<dbReference type="EMBL" id="FRAH01000018">
    <property type="protein sequence ID" value="SHK17925.1"/>
    <property type="molecule type" value="Genomic_DNA"/>
</dbReference>
<keyword evidence="3 13" id="KW-0227">DNA damage</keyword>
<keyword evidence="19" id="KW-1185">Reference proteome</keyword>
<evidence type="ECO:0000256" key="3">
    <source>
        <dbReference type="ARBA" id="ARBA00022763"/>
    </source>
</evidence>
<evidence type="ECO:0000256" key="14">
    <source>
        <dbReference type="PROSITE-ProRule" id="PRU00560"/>
    </source>
</evidence>
<evidence type="ECO:0000256" key="2">
    <source>
        <dbReference type="ARBA" id="ARBA00022741"/>
    </source>
</evidence>
<keyword evidence="5 13" id="KW-0347">Helicase</keyword>
<keyword evidence="7 13" id="KW-0067">ATP-binding</keyword>
<evidence type="ECO:0000256" key="6">
    <source>
        <dbReference type="ARBA" id="ARBA00022839"/>
    </source>
</evidence>
<evidence type="ECO:0000313" key="19">
    <source>
        <dbReference type="Proteomes" id="UP000183975"/>
    </source>
</evidence>
<evidence type="ECO:0000256" key="5">
    <source>
        <dbReference type="ARBA" id="ARBA00022806"/>
    </source>
</evidence>
<dbReference type="InterPro" id="IPR014017">
    <property type="entry name" value="DNA_helicase_UvrD-like_C"/>
</dbReference>
<dbReference type="FunFam" id="3.40.50.300:FF:001236">
    <property type="entry name" value="ATP-dependent helicase/nuclease subunit A"/>
    <property type="match status" value="1"/>
</dbReference>
<dbReference type="InterPro" id="IPR038726">
    <property type="entry name" value="PDDEXK_AddAB-type"/>
</dbReference>
<dbReference type="PANTHER" id="PTHR11070:SF48">
    <property type="entry name" value="ATP-DEPENDENT HELICASE_NUCLEASE SUBUNIT A"/>
    <property type="match status" value="1"/>
</dbReference>
<dbReference type="GO" id="GO:0005524">
    <property type="term" value="F:ATP binding"/>
    <property type="evidence" value="ECO:0007669"/>
    <property type="project" value="UniProtKB-UniRule"/>
</dbReference>
<feature type="coiled-coil region" evidence="15">
    <location>
        <begin position="857"/>
        <end position="904"/>
    </location>
</feature>
<keyword evidence="1 13" id="KW-0540">Nuclease</keyword>
<evidence type="ECO:0000256" key="12">
    <source>
        <dbReference type="ARBA" id="ARBA00048988"/>
    </source>
</evidence>
<evidence type="ECO:0000259" key="16">
    <source>
        <dbReference type="PROSITE" id="PS51198"/>
    </source>
</evidence>
<gene>
    <name evidence="13" type="primary">addA</name>
    <name evidence="18" type="ORF">SAMN02745138_01293</name>
</gene>
<dbReference type="CDD" id="cd17932">
    <property type="entry name" value="DEXQc_UvrD"/>
    <property type="match status" value="1"/>
</dbReference>
<evidence type="ECO:0000313" key="18">
    <source>
        <dbReference type="EMBL" id="SHK17925.1"/>
    </source>
</evidence>
<comment type="catalytic activity">
    <reaction evidence="11 13">
        <text>Couples ATP hydrolysis with the unwinding of duplex DNA by translocating in the 3'-5' direction.</text>
        <dbReference type="EC" id="5.6.2.4"/>
    </reaction>
</comment>
<dbReference type="InterPro" id="IPR027417">
    <property type="entry name" value="P-loop_NTPase"/>
</dbReference>
<name>A0A1M6QCN4_9FIRM</name>
<dbReference type="Pfam" id="PF12705">
    <property type="entry name" value="PDDEXK_1"/>
    <property type="match status" value="1"/>
</dbReference>
<evidence type="ECO:0000256" key="8">
    <source>
        <dbReference type="ARBA" id="ARBA00023125"/>
    </source>
</evidence>
<evidence type="ECO:0000256" key="10">
    <source>
        <dbReference type="ARBA" id="ARBA00023235"/>
    </source>
</evidence>
<dbReference type="SUPFAM" id="SSF52540">
    <property type="entry name" value="P-loop containing nucleoside triphosphate hydrolases"/>
    <property type="match status" value="1"/>
</dbReference>
<keyword evidence="4 13" id="KW-0378">Hydrolase</keyword>
<dbReference type="GO" id="GO:0016887">
    <property type="term" value="F:ATP hydrolysis activity"/>
    <property type="evidence" value="ECO:0007669"/>
    <property type="project" value="RHEA"/>
</dbReference>
<dbReference type="GO" id="GO:0043138">
    <property type="term" value="F:3'-5' DNA helicase activity"/>
    <property type="evidence" value="ECO:0007669"/>
    <property type="project" value="UniProtKB-UniRule"/>
</dbReference>
<protein>
    <recommendedName>
        <fullName evidence="13">ATP-dependent helicase/nuclease subunit A</fullName>
        <ecNumber evidence="13">3.1.-.-</ecNumber>
        <ecNumber evidence="13">5.6.2.4</ecNumber>
    </recommendedName>
    <alternativeName>
        <fullName evidence="13">ATP-dependent helicase/nuclease AddA</fullName>
    </alternativeName>
    <alternativeName>
        <fullName evidence="13">DNA 3'-5' helicase AddA</fullName>
    </alternativeName>
</protein>
<dbReference type="InterPro" id="IPR014152">
    <property type="entry name" value="AddA"/>
</dbReference>
<proteinExistence type="inferred from homology"/>
<dbReference type="InterPro" id="IPR011604">
    <property type="entry name" value="PDDEXK-like_dom_sf"/>
</dbReference>
<keyword evidence="15" id="KW-0175">Coiled coil</keyword>
<dbReference type="GO" id="GO:0000724">
    <property type="term" value="P:double-strand break repair via homologous recombination"/>
    <property type="evidence" value="ECO:0007669"/>
    <property type="project" value="UniProtKB-UniRule"/>
</dbReference>
<dbReference type="GO" id="GO:0033202">
    <property type="term" value="C:DNA helicase complex"/>
    <property type="evidence" value="ECO:0007669"/>
    <property type="project" value="TreeGrafter"/>
</dbReference>
<dbReference type="HAMAP" id="MF_01451">
    <property type="entry name" value="AddA"/>
    <property type="match status" value="1"/>
</dbReference>
<dbReference type="RefSeq" id="WP_072850257.1">
    <property type="nucleotide sequence ID" value="NZ_FRAH01000018.1"/>
</dbReference>
<keyword evidence="9 13" id="KW-0234">DNA repair</keyword>
<feature type="binding site" evidence="14">
    <location>
        <begin position="24"/>
        <end position="31"/>
    </location>
    <ligand>
        <name>ATP</name>
        <dbReference type="ChEBI" id="CHEBI:30616"/>
    </ligand>
</feature>
<dbReference type="InterPro" id="IPR000212">
    <property type="entry name" value="DNA_helicase_UvrD/REP"/>
</dbReference>
<dbReference type="InterPro" id="IPR014016">
    <property type="entry name" value="UvrD-like_ATP-bd"/>
</dbReference>
<organism evidence="18 19">
    <name type="scientific">Anaerotignum lactatifermentans DSM 14214</name>
    <dbReference type="NCBI Taxonomy" id="1121323"/>
    <lineage>
        <taxon>Bacteria</taxon>
        <taxon>Bacillati</taxon>
        <taxon>Bacillota</taxon>
        <taxon>Clostridia</taxon>
        <taxon>Lachnospirales</taxon>
        <taxon>Anaerotignaceae</taxon>
        <taxon>Anaerotignum</taxon>
    </lineage>
</organism>
<dbReference type="EC" id="5.6.2.4" evidence="13"/>
<feature type="domain" description="UvrD-like helicase C-terminal" evidence="17">
    <location>
        <begin position="509"/>
        <end position="798"/>
    </location>
</feature>
<comment type="catalytic activity">
    <reaction evidence="12 13">
        <text>ATP + H2O = ADP + phosphate + H(+)</text>
        <dbReference type="Rhea" id="RHEA:13065"/>
        <dbReference type="ChEBI" id="CHEBI:15377"/>
        <dbReference type="ChEBI" id="CHEBI:15378"/>
        <dbReference type="ChEBI" id="CHEBI:30616"/>
        <dbReference type="ChEBI" id="CHEBI:43474"/>
        <dbReference type="ChEBI" id="CHEBI:456216"/>
        <dbReference type="EC" id="5.6.2.4"/>
    </reaction>
</comment>
<feature type="domain" description="UvrD-like helicase ATP-binding" evidence="16">
    <location>
        <begin position="3"/>
        <end position="476"/>
    </location>
</feature>
<comment type="function">
    <text evidence="13">The heterodimer acts as both an ATP-dependent DNA helicase and an ATP-dependent, dual-direction single-stranded exonuclease. Recognizes the chi site generating a DNA molecule suitable for the initiation of homologous recombination. The AddA nuclease domain is required for chi fragment generation; this subunit has the helicase and 3' -&gt; 5' nuclease activities.</text>
</comment>
<keyword evidence="6 13" id="KW-0269">Exonuclease</keyword>
<keyword evidence="10 13" id="KW-0413">Isomerase</keyword>
<evidence type="ECO:0000256" key="11">
    <source>
        <dbReference type="ARBA" id="ARBA00034617"/>
    </source>
</evidence>
<dbReference type="Pfam" id="PF13361">
    <property type="entry name" value="UvrD_C"/>
    <property type="match status" value="1"/>
</dbReference>
<keyword evidence="8 13" id="KW-0238">DNA-binding</keyword>
<dbReference type="PANTHER" id="PTHR11070">
    <property type="entry name" value="UVRD / RECB / PCRA DNA HELICASE FAMILY MEMBER"/>
    <property type="match status" value="1"/>
</dbReference>
<dbReference type="GO" id="GO:0008408">
    <property type="term" value="F:3'-5' exonuclease activity"/>
    <property type="evidence" value="ECO:0007669"/>
    <property type="project" value="UniProtKB-UniRule"/>
</dbReference>
<evidence type="ECO:0000256" key="4">
    <source>
        <dbReference type="ARBA" id="ARBA00022801"/>
    </source>
</evidence>